<accession>A0A2P6QT74</accession>
<evidence type="ECO:0000256" key="1">
    <source>
        <dbReference type="SAM" id="Coils"/>
    </source>
</evidence>
<reference evidence="2 3" key="1">
    <citation type="journal article" date="2018" name="Nat. Genet.">
        <title>The Rosa genome provides new insights in the design of modern roses.</title>
        <authorList>
            <person name="Bendahmane M."/>
        </authorList>
    </citation>
    <scope>NUCLEOTIDE SEQUENCE [LARGE SCALE GENOMIC DNA]</scope>
    <source>
        <strain evidence="3">cv. Old Blush</strain>
    </source>
</reference>
<evidence type="ECO:0000313" key="3">
    <source>
        <dbReference type="Proteomes" id="UP000238479"/>
    </source>
</evidence>
<dbReference type="Proteomes" id="UP000238479">
    <property type="component" value="Chromosome 4"/>
</dbReference>
<protein>
    <submittedName>
        <fullName evidence="2">Uncharacterized protein</fullName>
    </submittedName>
</protein>
<name>A0A2P6QT74_ROSCH</name>
<dbReference type="AlphaFoldDB" id="A0A2P6QT74"/>
<organism evidence="2 3">
    <name type="scientific">Rosa chinensis</name>
    <name type="common">China rose</name>
    <dbReference type="NCBI Taxonomy" id="74649"/>
    <lineage>
        <taxon>Eukaryota</taxon>
        <taxon>Viridiplantae</taxon>
        <taxon>Streptophyta</taxon>
        <taxon>Embryophyta</taxon>
        <taxon>Tracheophyta</taxon>
        <taxon>Spermatophyta</taxon>
        <taxon>Magnoliopsida</taxon>
        <taxon>eudicotyledons</taxon>
        <taxon>Gunneridae</taxon>
        <taxon>Pentapetalae</taxon>
        <taxon>rosids</taxon>
        <taxon>fabids</taxon>
        <taxon>Rosales</taxon>
        <taxon>Rosaceae</taxon>
        <taxon>Rosoideae</taxon>
        <taxon>Rosoideae incertae sedis</taxon>
        <taxon>Rosa</taxon>
    </lineage>
</organism>
<evidence type="ECO:0000313" key="2">
    <source>
        <dbReference type="EMBL" id="PRQ37378.1"/>
    </source>
</evidence>
<comment type="caution">
    <text evidence="2">The sequence shown here is derived from an EMBL/GenBank/DDBJ whole genome shotgun (WGS) entry which is preliminary data.</text>
</comment>
<feature type="coiled-coil region" evidence="1">
    <location>
        <begin position="18"/>
        <end position="66"/>
    </location>
</feature>
<keyword evidence="1" id="KW-0175">Coiled coil</keyword>
<sequence length="240" mass="27831">MSAAAEESSEAGTMGEEVLKLKEKLSQCRLERERLLTENKRWKIKKKLLMRGIEKLEDKISKEQEVFLCVGSENYERQITLYKNLNTTNNSMWQLGDELSKVDDELAKLDEEQYKFFDSERPCVGTEVEKKIRPSQSKTEKLDKLYSEMNKKRDDLLAFLETRTKNAEITDDVKALVRDHYTQYIETLKTDEDEYALKTKIMDIILPPGSSQKQIGMFARVDSISPISAGISKILNFLRK</sequence>
<proteinExistence type="predicted"/>
<keyword evidence="3" id="KW-1185">Reference proteome</keyword>
<gene>
    <name evidence="2" type="ORF">RchiOBHm_Chr4g0401891</name>
</gene>
<dbReference type="EMBL" id="PDCK01000042">
    <property type="protein sequence ID" value="PRQ37378.1"/>
    <property type="molecule type" value="Genomic_DNA"/>
</dbReference>
<dbReference type="Gramene" id="PRQ37378">
    <property type="protein sequence ID" value="PRQ37378"/>
    <property type="gene ID" value="RchiOBHm_Chr4g0401891"/>
</dbReference>